<accession>A0A5C2RKC0</accession>
<feature type="non-terminal residue" evidence="2">
    <location>
        <position position="299"/>
    </location>
</feature>
<organism evidence="2 3">
    <name type="scientific">Lentinus tigrinus ALCF2SS1-6</name>
    <dbReference type="NCBI Taxonomy" id="1328759"/>
    <lineage>
        <taxon>Eukaryota</taxon>
        <taxon>Fungi</taxon>
        <taxon>Dikarya</taxon>
        <taxon>Basidiomycota</taxon>
        <taxon>Agaricomycotina</taxon>
        <taxon>Agaricomycetes</taxon>
        <taxon>Polyporales</taxon>
        <taxon>Polyporaceae</taxon>
        <taxon>Lentinus</taxon>
    </lineage>
</organism>
<dbReference type="AlphaFoldDB" id="A0A5C2RKC0"/>
<evidence type="ECO:0000313" key="2">
    <source>
        <dbReference type="EMBL" id="RPD52032.1"/>
    </source>
</evidence>
<feature type="compositionally biased region" description="Basic and acidic residues" evidence="1">
    <location>
        <begin position="132"/>
        <end position="148"/>
    </location>
</feature>
<feature type="compositionally biased region" description="Polar residues" evidence="1">
    <location>
        <begin position="63"/>
        <end position="72"/>
    </location>
</feature>
<evidence type="ECO:0000313" key="3">
    <source>
        <dbReference type="Proteomes" id="UP000313359"/>
    </source>
</evidence>
<name>A0A5C2RKC0_9APHY</name>
<protein>
    <submittedName>
        <fullName evidence="2">Uncharacterized protein</fullName>
    </submittedName>
</protein>
<feature type="region of interest" description="Disordered" evidence="1">
    <location>
        <begin position="94"/>
        <end position="178"/>
    </location>
</feature>
<evidence type="ECO:0000256" key="1">
    <source>
        <dbReference type="SAM" id="MobiDB-lite"/>
    </source>
</evidence>
<dbReference type="Proteomes" id="UP000313359">
    <property type="component" value="Unassembled WGS sequence"/>
</dbReference>
<reference evidence="2" key="1">
    <citation type="journal article" date="2018" name="Genome Biol. Evol.">
        <title>Genomics and development of Lentinus tigrinus, a white-rot wood-decaying mushroom with dimorphic fruiting bodies.</title>
        <authorList>
            <person name="Wu B."/>
            <person name="Xu Z."/>
            <person name="Knudson A."/>
            <person name="Carlson A."/>
            <person name="Chen N."/>
            <person name="Kovaka S."/>
            <person name="LaButti K."/>
            <person name="Lipzen A."/>
            <person name="Pennachio C."/>
            <person name="Riley R."/>
            <person name="Schakwitz W."/>
            <person name="Umezawa K."/>
            <person name="Ohm R.A."/>
            <person name="Grigoriev I.V."/>
            <person name="Nagy L.G."/>
            <person name="Gibbons J."/>
            <person name="Hibbett D."/>
        </authorList>
    </citation>
    <scope>NUCLEOTIDE SEQUENCE [LARGE SCALE GENOMIC DNA]</scope>
    <source>
        <strain evidence="2">ALCF2SS1-6</strain>
    </source>
</reference>
<sequence>MGMRNLLREFRAKLRVGQLSSACQRTLRSGKEFSPFDLGSIITLPEGVMPPDIFPETTGEGRSASSTNTTGGPMQDNEVIVADVALDLESLAKEAHESQEAGEDAMGSGPGELWNGEQEGDDDASSVASWESLHDIARRQQRKDRTPAEQRAMNRSNARRRKCREQKQAQWESGGCEGAPSIPAAHAPKGAALKYAAEATVIDTQFDMDGGGAKYAGAGFTGKPRRPEEGDKGSVPFEHVASKMRVIEWDGTNGRILAVLVAKSNDVNYAKICENATDHMNKARIYCGMDGHDEHRRGS</sequence>
<dbReference type="EMBL" id="ML122502">
    <property type="protein sequence ID" value="RPD52032.1"/>
    <property type="molecule type" value="Genomic_DNA"/>
</dbReference>
<gene>
    <name evidence="2" type="ORF">L227DRAFT_568866</name>
</gene>
<feature type="region of interest" description="Disordered" evidence="1">
    <location>
        <begin position="55"/>
        <end position="75"/>
    </location>
</feature>
<proteinExistence type="predicted"/>
<keyword evidence="3" id="KW-1185">Reference proteome</keyword>